<dbReference type="PANTHER" id="PTHR34793:SF1">
    <property type="entry name" value="PROTEIN THYLAKOID FORMATION 1, CHLOROPLASTIC"/>
    <property type="match status" value="1"/>
</dbReference>
<feature type="compositionally biased region" description="Acidic residues" evidence="3">
    <location>
        <begin position="240"/>
        <end position="255"/>
    </location>
</feature>
<comment type="caution">
    <text evidence="4">The sequence shown here is derived from an EMBL/GenBank/DDBJ whole genome shotgun (WGS) entry which is preliminary data.</text>
</comment>
<reference evidence="4" key="1">
    <citation type="submission" date="2019-11" db="EMBL/GenBank/DDBJ databases">
        <title>Genomic insights into an expanded diversity of filamentous marine cyanobacteria reveals the extraordinary biosynthetic potential of Moorea and Okeania.</title>
        <authorList>
            <person name="Ferreira Leao T."/>
            <person name="Wang M."/>
            <person name="Moss N."/>
            <person name="Da Silva R."/>
            <person name="Sanders J."/>
            <person name="Nurk S."/>
            <person name="Gurevich A."/>
            <person name="Humphrey G."/>
            <person name="Reher R."/>
            <person name="Zhu Q."/>
            <person name="Belda-Ferre P."/>
            <person name="Glukhov E."/>
            <person name="Rex R."/>
            <person name="Dorrestein P.C."/>
            <person name="Knight R."/>
            <person name="Pevzner P."/>
            <person name="Gerwick W.H."/>
            <person name="Gerwick L."/>
        </authorList>
    </citation>
    <scope>NUCLEOTIDE SEQUENCE</scope>
    <source>
        <strain evidence="4">SIO1C4</strain>
    </source>
</reference>
<evidence type="ECO:0000256" key="1">
    <source>
        <dbReference type="ARBA" id="ARBA00023054"/>
    </source>
</evidence>
<gene>
    <name evidence="2" type="primary">thf1</name>
    <name evidence="4" type="ORF">F6J89_26980</name>
</gene>
<protein>
    <recommendedName>
        <fullName evidence="2">Protein Thf1</fullName>
    </recommendedName>
</protein>
<dbReference type="EMBL" id="JAAHFQ010000736">
    <property type="protein sequence ID" value="NER31165.1"/>
    <property type="molecule type" value="Genomic_DNA"/>
</dbReference>
<sequence length="255" mass="28845">MNNPPTVSDTKRGFYSHHTRPVNSIYRRVVEELMVEMHLLSVNTDFRYDPIYALGVVTAFDRLMQGYQPEQDKESIFNALCLSVGAQPQQYRQDAQRLEAMASSFSFKDLLSWFNSPTSAEGLEDLHAAVAALLQNPKFKYSRLFAIGIYTLLEKADSSLVKDEKQCKEALTEISNTLNLPVEKLQKDLELYRSNLAKMEQAQSVMADVIEASRKKRQQQSQEKQESEQNNQTPTPAGDSQEDSANPEEDEAPSA</sequence>
<accession>A0A6B3NJX4</accession>
<evidence type="ECO:0000256" key="2">
    <source>
        <dbReference type="HAMAP-Rule" id="MF_01843"/>
    </source>
</evidence>
<dbReference type="InterPro" id="IPR017499">
    <property type="entry name" value="Thf1"/>
</dbReference>
<comment type="similarity">
    <text evidence="2">Belongs to the THF1 family.</text>
</comment>
<keyword evidence="1 2" id="KW-0175">Coiled coil</keyword>
<dbReference type="Pfam" id="PF11264">
    <property type="entry name" value="ThylakoidFormat"/>
    <property type="match status" value="1"/>
</dbReference>
<evidence type="ECO:0000256" key="3">
    <source>
        <dbReference type="SAM" id="MobiDB-lite"/>
    </source>
</evidence>
<dbReference type="HAMAP" id="MF_01843">
    <property type="entry name" value="Thf1"/>
    <property type="match status" value="1"/>
</dbReference>
<proteinExistence type="inferred from homology"/>
<dbReference type="AlphaFoldDB" id="A0A6B3NJX4"/>
<comment type="function">
    <text evidence="2">May be involved in photosynthetic membrane biogenesis.</text>
</comment>
<dbReference type="PANTHER" id="PTHR34793">
    <property type="entry name" value="PROTEIN THYLAKOID FORMATION 1, CHLOROPLASTIC"/>
    <property type="match status" value="1"/>
</dbReference>
<name>A0A6B3NJX4_9CYAN</name>
<dbReference type="NCBIfam" id="TIGR03060">
    <property type="entry name" value="PS_II_psb29"/>
    <property type="match status" value="1"/>
</dbReference>
<evidence type="ECO:0000313" key="4">
    <source>
        <dbReference type="EMBL" id="NER31165.1"/>
    </source>
</evidence>
<dbReference type="GO" id="GO:0010207">
    <property type="term" value="P:photosystem II assembly"/>
    <property type="evidence" value="ECO:0007669"/>
    <property type="project" value="InterPro"/>
</dbReference>
<organism evidence="4">
    <name type="scientific">Symploca sp. SIO1C4</name>
    <dbReference type="NCBI Taxonomy" id="2607765"/>
    <lineage>
        <taxon>Bacteria</taxon>
        <taxon>Bacillati</taxon>
        <taxon>Cyanobacteriota</taxon>
        <taxon>Cyanophyceae</taxon>
        <taxon>Coleofasciculales</taxon>
        <taxon>Coleofasciculaceae</taxon>
        <taxon>Symploca</taxon>
    </lineage>
</organism>
<dbReference type="GO" id="GO:0030096">
    <property type="term" value="C:plasma membrane-derived thylakoid photosystem II"/>
    <property type="evidence" value="ECO:0007669"/>
    <property type="project" value="TreeGrafter"/>
</dbReference>
<feature type="region of interest" description="Disordered" evidence="3">
    <location>
        <begin position="209"/>
        <end position="255"/>
    </location>
</feature>